<sequence>MSEKIRIAIIYGSAREERFCDTVANWLLSELEGLSGFDVAILDPARLTFTASGPDARSVAEIEMQLARADAFIIVVPEYNHGYPGVLKALIDSTYKPWHAKPVAFVSYGGVSGGLRAVEQLRLVFAELHAVAIRDTVSLAHAWSQFDSEGNPMRPSQMKGPLIVMVNRLLWWARALRAARWESVYDDAA</sequence>
<dbReference type="Proteomes" id="UP000219167">
    <property type="component" value="Unassembled WGS sequence"/>
</dbReference>
<dbReference type="InterPro" id="IPR029039">
    <property type="entry name" value="Flavoprotein-like_sf"/>
</dbReference>
<dbReference type="GO" id="GO:0005829">
    <property type="term" value="C:cytosol"/>
    <property type="evidence" value="ECO:0007669"/>
    <property type="project" value="TreeGrafter"/>
</dbReference>
<feature type="domain" description="NADPH-dependent FMN reductase-like" evidence="1">
    <location>
        <begin position="6"/>
        <end position="143"/>
    </location>
</feature>
<dbReference type="EMBL" id="OBQD01000018">
    <property type="protein sequence ID" value="SOC45883.1"/>
    <property type="molecule type" value="Genomic_DNA"/>
</dbReference>
<dbReference type="PANTHER" id="PTHR30543:SF21">
    <property type="entry name" value="NAD(P)H-DEPENDENT FMN REDUCTASE LOT6"/>
    <property type="match status" value="1"/>
</dbReference>
<dbReference type="GO" id="GO:0016491">
    <property type="term" value="F:oxidoreductase activity"/>
    <property type="evidence" value="ECO:0007669"/>
    <property type="project" value="InterPro"/>
</dbReference>
<dbReference type="InterPro" id="IPR050712">
    <property type="entry name" value="NAD(P)H-dep_reductase"/>
</dbReference>
<evidence type="ECO:0000259" key="1">
    <source>
        <dbReference type="Pfam" id="PF03358"/>
    </source>
</evidence>
<proteinExistence type="predicted"/>
<protein>
    <submittedName>
        <fullName evidence="2">NAD(P)H-dependent FMN reductase</fullName>
    </submittedName>
</protein>
<accession>A0A285UVS3</accession>
<dbReference type="SUPFAM" id="SSF52218">
    <property type="entry name" value="Flavoproteins"/>
    <property type="match status" value="1"/>
</dbReference>
<dbReference type="PANTHER" id="PTHR30543">
    <property type="entry name" value="CHROMATE REDUCTASE"/>
    <property type="match status" value="1"/>
</dbReference>
<name>A0A285UVS3_9HYPH</name>
<organism evidence="2 3">
    <name type="scientific">Rhizobium subbaraonis</name>
    <dbReference type="NCBI Taxonomy" id="908946"/>
    <lineage>
        <taxon>Bacteria</taxon>
        <taxon>Pseudomonadati</taxon>
        <taxon>Pseudomonadota</taxon>
        <taxon>Alphaproteobacteria</taxon>
        <taxon>Hyphomicrobiales</taxon>
        <taxon>Rhizobiaceae</taxon>
        <taxon>Rhizobium/Agrobacterium group</taxon>
        <taxon>Rhizobium</taxon>
    </lineage>
</organism>
<dbReference type="GO" id="GO:0010181">
    <property type="term" value="F:FMN binding"/>
    <property type="evidence" value="ECO:0007669"/>
    <property type="project" value="TreeGrafter"/>
</dbReference>
<dbReference type="AlphaFoldDB" id="A0A285UVS3"/>
<evidence type="ECO:0000313" key="2">
    <source>
        <dbReference type="EMBL" id="SOC45883.1"/>
    </source>
</evidence>
<dbReference type="OrthoDB" id="9812295at2"/>
<keyword evidence="3" id="KW-1185">Reference proteome</keyword>
<gene>
    <name evidence="2" type="ORF">SAMN05892877_118112</name>
</gene>
<dbReference type="Pfam" id="PF03358">
    <property type="entry name" value="FMN_red"/>
    <property type="match status" value="1"/>
</dbReference>
<reference evidence="2 3" key="1">
    <citation type="submission" date="2017-08" db="EMBL/GenBank/DDBJ databases">
        <authorList>
            <person name="de Groot N.N."/>
        </authorList>
    </citation>
    <scope>NUCLEOTIDE SEQUENCE [LARGE SCALE GENOMIC DNA]</scope>
    <source>
        <strain evidence="2 3">JC85</strain>
    </source>
</reference>
<dbReference type="InterPro" id="IPR005025">
    <property type="entry name" value="FMN_Rdtase-like_dom"/>
</dbReference>
<dbReference type="RefSeq" id="WP_097142305.1">
    <property type="nucleotide sequence ID" value="NZ_OBQD01000018.1"/>
</dbReference>
<evidence type="ECO:0000313" key="3">
    <source>
        <dbReference type="Proteomes" id="UP000219167"/>
    </source>
</evidence>
<dbReference type="Gene3D" id="3.40.50.360">
    <property type="match status" value="1"/>
</dbReference>